<dbReference type="PANTHER" id="PTHR10572">
    <property type="entry name" value="3-HYDROXY-3-METHYLGLUTARYL-COENZYME A REDUCTASE"/>
    <property type="match status" value="1"/>
</dbReference>
<protein>
    <recommendedName>
        <fullName evidence="3">3-hydroxy-3-methylglutaryl coenzyme A reductase</fullName>
        <shortName evidence="3">HMG-CoA reductase</shortName>
        <ecNumber evidence="3">1.1.1.88</ecNumber>
    </recommendedName>
</protein>
<dbReference type="InterPro" id="IPR004553">
    <property type="entry name" value="HMG_CoA_Rdtase_bac-typ"/>
</dbReference>
<dbReference type="CDD" id="cd00644">
    <property type="entry name" value="HMG-CoA_reductase_classII"/>
    <property type="match status" value="1"/>
</dbReference>
<dbReference type="Gene3D" id="3.90.770.10">
    <property type="entry name" value="3-hydroxy-3-methylglutaryl-coenzyme A Reductase, Chain A, domain 2"/>
    <property type="match status" value="2"/>
</dbReference>
<keyword evidence="2 3" id="KW-0560">Oxidoreductase</keyword>
<dbReference type="Gene3D" id="1.10.8.660">
    <property type="match status" value="1"/>
</dbReference>
<dbReference type="KEGG" id="uam:UABAM_01886"/>
<dbReference type="GO" id="GO:0015936">
    <property type="term" value="P:coenzyme A metabolic process"/>
    <property type="evidence" value="ECO:0007669"/>
    <property type="project" value="InterPro"/>
</dbReference>
<dbReference type="PROSITE" id="PS50065">
    <property type="entry name" value="HMG_COA_REDUCTASE_4"/>
    <property type="match status" value="1"/>
</dbReference>
<reference evidence="4 5" key="1">
    <citation type="submission" date="2019-08" db="EMBL/GenBank/DDBJ databases">
        <title>Complete genome sequence of Candidatus Uab amorphum.</title>
        <authorList>
            <person name="Shiratori T."/>
            <person name="Suzuki S."/>
            <person name="Kakizawa Y."/>
            <person name="Ishida K."/>
        </authorList>
    </citation>
    <scope>NUCLEOTIDE SEQUENCE [LARGE SCALE GENOMIC DNA]</scope>
    <source>
        <strain evidence="4 5">SRT547</strain>
    </source>
</reference>
<dbReference type="Proteomes" id="UP000326354">
    <property type="component" value="Chromosome"/>
</dbReference>
<dbReference type="EC" id="1.1.1.88" evidence="3"/>
<dbReference type="AlphaFoldDB" id="A0A5S9IKT2"/>
<accession>A0A5S9IKT2</accession>
<dbReference type="PANTHER" id="PTHR10572:SF24">
    <property type="entry name" value="3-HYDROXY-3-METHYLGLUTARYL-COENZYME A REDUCTASE"/>
    <property type="match status" value="1"/>
</dbReference>
<proteinExistence type="inferred from homology"/>
<dbReference type="PRINTS" id="PR00071">
    <property type="entry name" value="HMGCOARDTASE"/>
</dbReference>
<evidence type="ECO:0000256" key="3">
    <source>
        <dbReference type="RuleBase" id="RU361219"/>
    </source>
</evidence>
<dbReference type="InterPro" id="IPR002202">
    <property type="entry name" value="HMG_CoA_Rdtase"/>
</dbReference>
<dbReference type="OrthoDB" id="9764892at2"/>
<evidence type="ECO:0000313" key="5">
    <source>
        <dbReference type="Proteomes" id="UP000326354"/>
    </source>
</evidence>
<evidence type="ECO:0000313" key="4">
    <source>
        <dbReference type="EMBL" id="BBM83534.1"/>
    </source>
</evidence>
<dbReference type="GO" id="GO:0004420">
    <property type="term" value="F:hydroxymethylglutaryl-CoA reductase (NADPH) activity"/>
    <property type="evidence" value="ECO:0007669"/>
    <property type="project" value="InterPro"/>
</dbReference>
<keyword evidence="5" id="KW-1185">Reference proteome</keyword>
<dbReference type="RefSeq" id="WP_151967730.1">
    <property type="nucleotide sequence ID" value="NZ_AP019860.1"/>
</dbReference>
<sequence>MKSLNTKQFYKLSPQERLTRIQEAKELSDDELLALQKCGLSLDQANRMIENVVGTLEIPVGIAVNFLVNNREYTIPMAIEEASVVAASCKMAKIALIKGGFHTNHTAPVMIGQIQVTNVADPFAAKMRILQERKRLLELANQQDPILVGLGGGACDLEVKVLDTASGPMVICHLLVNCKDAMGANAVNTMAEALAPEIEKIAKGKVYLRIISNLATKRMARAYAVFDADALGGEDVVDGMVLAYEFADADPYRAATHNKGIMNGISAVALALGQDTRAIEAGAHAYASQTGRYRSLTKWEKNVQGDLVGSIELPMAVGLVGGAVNVHPTVKTNLKILGIKNANQLGSIIAAVGLAQNAGAMRALASEGIQKGHMSLHARNIAVMAGASPEIVDTVVEKLVATGKVRVDVAQQIIKELV</sequence>
<dbReference type="SUPFAM" id="SSF55035">
    <property type="entry name" value="NAD-binding domain of HMG-CoA reductase"/>
    <property type="match status" value="1"/>
</dbReference>
<dbReference type="InterPro" id="IPR009029">
    <property type="entry name" value="HMG_CoA_Rdtase_sub-bd_dom_sf"/>
</dbReference>
<dbReference type="PROSITE" id="PS00066">
    <property type="entry name" value="HMG_COA_REDUCTASE_1"/>
    <property type="match status" value="1"/>
</dbReference>
<comment type="catalytic activity">
    <reaction evidence="3">
        <text>(R)-mevalonate + 2 NAD(+) + CoA = (3S)-3-hydroxy-3-methylglutaryl-CoA + 2 NADH + 2 H(+)</text>
        <dbReference type="Rhea" id="RHEA:14833"/>
        <dbReference type="ChEBI" id="CHEBI:15378"/>
        <dbReference type="ChEBI" id="CHEBI:36464"/>
        <dbReference type="ChEBI" id="CHEBI:43074"/>
        <dbReference type="ChEBI" id="CHEBI:57287"/>
        <dbReference type="ChEBI" id="CHEBI:57540"/>
        <dbReference type="ChEBI" id="CHEBI:57945"/>
        <dbReference type="EC" id="1.1.1.88"/>
    </reaction>
</comment>
<dbReference type="InterPro" id="IPR023076">
    <property type="entry name" value="HMG_CoA_Rdtase_CS"/>
</dbReference>
<dbReference type="InterPro" id="IPR009023">
    <property type="entry name" value="HMG_CoA_Rdtase_NAD(P)-bd_sf"/>
</dbReference>
<name>A0A5S9IKT2_UABAM</name>
<gene>
    <name evidence="4" type="ORF">UABAM_01886</name>
</gene>
<dbReference type="InterPro" id="IPR023074">
    <property type="entry name" value="HMG_CoA_Rdtase_cat_sf"/>
</dbReference>
<dbReference type="UniPathway" id="UPA00257">
    <property type="reaction ID" value="UER00367"/>
</dbReference>
<organism evidence="4 5">
    <name type="scientific">Uabimicrobium amorphum</name>
    <dbReference type="NCBI Taxonomy" id="2596890"/>
    <lineage>
        <taxon>Bacteria</taxon>
        <taxon>Pseudomonadati</taxon>
        <taxon>Planctomycetota</taxon>
        <taxon>Candidatus Uabimicrobiia</taxon>
        <taxon>Candidatus Uabimicrobiales</taxon>
        <taxon>Candidatus Uabimicrobiaceae</taxon>
        <taxon>Candidatus Uabimicrobium</taxon>
    </lineage>
</organism>
<dbReference type="EMBL" id="AP019860">
    <property type="protein sequence ID" value="BBM83534.1"/>
    <property type="molecule type" value="Genomic_DNA"/>
</dbReference>
<dbReference type="GO" id="GO:0140643">
    <property type="term" value="F:hydroxymethylglutaryl-CoA reductase (NADH) activity"/>
    <property type="evidence" value="ECO:0007669"/>
    <property type="project" value="UniProtKB-EC"/>
</dbReference>
<dbReference type="Pfam" id="PF00368">
    <property type="entry name" value="HMG-CoA_red"/>
    <property type="match status" value="1"/>
</dbReference>
<comment type="pathway">
    <text evidence="3">Metabolic intermediate metabolism; (R)-mevalonate degradation; (S)-3-hydroxy-3-methylglutaryl-CoA from (R)-mevalonate: step 1/1.</text>
</comment>
<dbReference type="SUPFAM" id="SSF56542">
    <property type="entry name" value="Substrate-binding domain of HMG-CoA reductase"/>
    <property type="match status" value="1"/>
</dbReference>
<evidence type="ECO:0000256" key="1">
    <source>
        <dbReference type="ARBA" id="ARBA00007661"/>
    </source>
</evidence>
<evidence type="ECO:0000256" key="2">
    <source>
        <dbReference type="ARBA" id="ARBA00023002"/>
    </source>
</evidence>
<comment type="similarity">
    <text evidence="1 3">Belongs to the HMG-CoA reductase family.</text>
</comment>
<keyword evidence="3" id="KW-0520">NAD</keyword>
<dbReference type="NCBIfam" id="TIGR00532">
    <property type="entry name" value="HMG_CoA_R_NAD"/>
    <property type="match status" value="1"/>
</dbReference>
<dbReference type="PROSITE" id="PS01192">
    <property type="entry name" value="HMG_COA_REDUCTASE_3"/>
    <property type="match status" value="1"/>
</dbReference>